<dbReference type="PANTHER" id="PTHR47969:SF29">
    <property type="entry name" value="KINESIN-LIKE PROTEIN"/>
    <property type="match status" value="1"/>
</dbReference>
<dbReference type="GO" id="GO:0007052">
    <property type="term" value="P:mitotic spindle organization"/>
    <property type="evidence" value="ECO:0007669"/>
    <property type="project" value="TreeGrafter"/>
</dbReference>
<dbReference type="PROSITE" id="PS50067">
    <property type="entry name" value="KINESIN_MOTOR_2"/>
    <property type="match status" value="1"/>
</dbReference>
<dbReference type="InterPro" id="IPR027417">
    <property type="entry name" value="P-loop_NTPase"/>
</dbReference>
<evidence type="ECO:0000256" key="1">
    <source>
        <dbReference type="ARBA" id="ARBA00022741"/>
    </source>
</evidence>
<comment type="similarity">
    <text evidence="3 4">Belongs to the TRAFAC class myosin-kinesin ATPase superfamily. Kinesin family.</text>
</comment>
<gene>
    <name evidence="7" type="ORF">DASB73_034300</name>
</gene>
<evidence type="ECO:0000259" key="6">
    <source>
        <dbReference type="PROSITE" id="PS50067"/>
    </source>
</evidence>
<reference evidence="7 8" key="1">
    <citation type="journal article" date="2023" name="Elife">
        <title>Identification of key yeast species and microbe-microbe interactions impacting larval growth of Drosophila in the wild.</title>
        <authorList>
            <person name="Mure A."/>
            <person name="Sugiura Y."/>
            <person name="Maeda R."/>
            <person name="Honda K."/>
            <person name="Sakurai N."/>
            <person name="Takahashi Y."/>
            <person name="Watada M."/>
            <person name="Katoh T."/>
            <person name="Gotoh A."/>
            <person name="Gotoh Y."/>
            <person name="Taniguchi I."/>
            <person name="Nakamura K."/>
            <person name="Hayashi T."/>
            <person name="Katayama T."/>
            <person name="Uemura T."/>
            <person name="Hattori Y."/>
        </authorList>
    </citation>
    <scope>NUCLEOTIDE SEQUENCE [LARGE SCALE GENOMIC DNA]</scope>
    <source>
        <strain evidence="7 8">SB-73</strain>
    </source>
</reference>
<dbReference type="PROSITE" id="PS00411">
    <property type="entry name" value="KINESIN_MOTOR_1"/>
    <property type="match status" value="1"/>
</dbReference>
<dbReference type="GO" id="GO:0008017">
    <property type="term" value="F:microtubule binding"/>
    <property type="evidence" value="ECO:0007669"/>
    <property type="project" value="InterPro"/>
</dbReference>
<dbReference type="EMBL" id="BTGC01000008">
    <property type="protein sequence ID" value="GMM52467.1"/>
    <property type="molecule type" value="Genomic_DNA"/>
</dbReference>
<dbReference type="AlphaFoldDB" id="A0AAV5RMW0"/>
<dbReference type="InterPro" id="IPR036961">
    <property type="entry name" value="Kinesin_motor_dom_sf"/>
</dbReference>
<comment type="caution">
    <text evidence="7">The sequence shown here is derived from an EMBL/GenBank/DDBJ whole genome shotgun (WGS) entry which is preliminary data.</text>
</comment>
<keyword evidence="2 3" id="KW-0067">ATP-binding</keyword>
<keyword evidence="3 4" id="KW-0505">Motor protein</keyword>
<feature type="binding site" evidence="3">
    <location>
        <begin position="103"/>
        <end position="110"/>
    </location>
    <ligand>
        <name>ATP</name>
        <dbReference type="ChEBI" id="CHEBI:30616"/>
    </ligand>
</feature>
<evidence type="ECO:0000256" key="3">
    <source>
        <dbReference type="PROSITE-ProRule" id="PRU00283"/>
    </source>
</evidence>
<dbReference type="InterPro" id="IPR001752">
    <property type="entry name" value="Kinesin_motor_dom"/>
</dbReference>
<dbReference type="Proteomes" id="UP001362899">
    <property type="component" value="Unassembled WGS sequence"/>
</dbReference>
<dbReference type="GO" id="GO:0005524">
    <property type="term" value="F:ATP binding"/>
    <property type="evidence" value="ECO:0007669"/>
    <property type="project" value="UniProtKB-UniRule"/>
</dbReference>
<accession>A0AAV5RMW0</accession>
<protein>
    <recommendedName>
        <fullName evidence="4">Kinesin-like protein</fullName>
    </recommendedName>
</protein>
<dbReference type="GO" id="GO:0007018">
    <property type="term" value="P:microtubule-based movement"/>
    <property type="evidence" value="ECO:0007669"/>
    <property type="project" value="InterPro"/>
</dbReference>
<dbReference type="SMART" id="SM00129">
    <property type="entry name" value="KISc"/>
    <property type="match status" value="1"/>
</dbReference>
<dbReference type="Gene3D" id="3.40.850.10">
    <property type="entry name" value="Kinesin motor domain"/>
    <property type="match status" value="1"/>
</dbReference>
<feature type="region of interest" description="Disordered" evidence="5">
    <location>
        <begin position="1"/>
        <end position="25"/>
    </location>
</feature>
<dbReference type="PANTHER" id="PTHR47969">
    <property type="entry name" value="CHROMOSOME-ASSOCIATED KINESIN KIF4A-RELATED"/>
    <property type="match status" value="1"/>
</dbReference>
<dbReference type="InterPro" id="IPR027640">
    <property type="entry name" value="Kinesin-like_fam"/>
</dbReference>
<dbReference type="GO" id="GO:0051231">
    <property type="term" value="P:spindle elongation"/>
    <property type="evidence" value="ECO:0007669"/>
    <property type="project" value="TreeGrafter"/>
</dbReference>
<dbReference type="PRINTS" id="PR00380">
    <property type="entry name" value="KINESINHEAVY"/>
</dbReference>
<dbReference type="GO" id="GO:0003777">
    <property type="term" value="F:microtubule motor activity"/>
    <property type="evidence" value="ECO:0007669"/>
    <property type="project" value="InterPro"/>
</dbReference>
<dbReference type="InterPro" id="IPR019821">
    <property type="entry name" value="Kinesin_motor_CS"/>
</dbReference>
<keyword evidence="4" id="KW-0493">Microtubule</keyword>
<keyword evidence="1 3" id="KW-0547">Nucleotide-binding</keyword>
<proteinExistence type="inferred from homology"/>
<dbReference type="Pfam" id="PF00225">
    <property type="entry name" value="Kinesin"/>
    <property type="match status" value="1"/>
</dbReference>
<name>A0AAV5RMW0_STABA</name>
<dbReference type="GO" id="GO:0005875">
    <property type="term" value="C:microtubule associated complex"/>
    <property type="evidence" value="ECO:0007669"/>
    <property type="project" value="TreeGrafter"/>
</dbReference>
<evidence type="ECO:0000256" key="4">
    <source>
        <dbReference type="RuleBase" id="RU000394"/>
    </source>
</evidence>
<evidence type="ECO:0000313" key="8">
    <source>
        <dbReference type="Proteomes" id="UP001362899"/>
    </source>
</evidence>
<dbReference type="SUPFAM" id="SSF52540">
    <property type="entry name" value="P-loop containing nucleoside triphosphate hydrolases"/>
    <property type="match status" value="1"/>
</dbReference>
<feature type="domain" description="Kinesin motor" evidence="6">
    <location>
        <begin position="31"/>
        <end position="335"/>
    </location>
</feature>
<evidence type="ECO:0000313" key="7">
    <source>
        <dbReference type="EMBL" id="GMM52467.1"/>
    </source>
</evidence>
<feature type="compositionally biased region" description="Low complexity" evidence="5">
    <location>
        <begin position="1"/>
        <end position="24"/>
    </location>
</feature>
<keyword evidence="8" id="KW-1185">Reference proteome</keyword>
<dbReference type="GO" id="GO:0005874">
    <property type="term" value="C:microtubule"/>
    <property type="evidence" value="ECO:0007669"/>
    <property type="project" value="UniProtKB-KW"/>
</dbReference>
<organism evidence="7 8">
    <name type="scientific">Starmerella bacillaris</name>
    <name type="common">Yeast</name>
    <name type="synonym">Candida zemplinina</name>
    <dbReference type="NCBI Taxonomy" id="1247836"/>
    <lineage>
        <taxon>Eukaryota</taxon>
        <taxon>Fungi</taxon>
        <taxon>Dikarya</taxon>
        <taxon>Ascomycota</taxon>
        <taxon>Saccharomycotina</taxon>
        <taxon>Dipodascomycetes</taxon>
        <taxon>Dipodascales</taxon>
        <taxon>Trichomonascaceae</taxon>
        <taxon>Starmerella</taxon>
    </lineage>
</organism>
<evidence type="ECO:0000256" key="5">
    <source>
        <dbReference type="SAM" id="MobiDB-lite"/>
    </source>
</evidence>
<evidence type="ECO:0000256" key="2">
    <source>
        <dbReference type="ARBA" id="ARBA00022840"/>
    </source>
</evidence>
<sequence>MERCSSRLSNRSISRNSPRNSSANALVSPDQIRVVVRLRPFEGKSCVKSVQPDSIEIEGLNQPFTFDNVFGTNSTQEEVFNLAVKPSIEGVLQGYNGCVLAYGQTGAGKSHTMMGPSGSEHSSDKGVIPRMVEYLFDNLPNDHSVKVGFLEIYNEKVRDLLGDNQDLKVHDIAGGGGFYVKGLNEVSVACAEEVYQIMHKGDKNRSVAATNMNSRSSRSHSVFLVDVEGPKTRAKLVLVDLAGSEKVAKTGARGTLLEEAASINKSLSALGMVVNALSSESPQHVPFRDSKLTRILQDSLAGNSRTCLILHCSPSIVHTSETVSTLRFGTRAKEVKTLPRMNIQLKEISQADFETHRELNMFLETQRDFLIELTDRDRQRYVRQRSQIEALTVQLMSYESKAKKDESYITGKLWGLESRVAQLCGSNTDSGSD</sequence>